<name>A0A832MKC0_UNCEI</name>
<evidence type="ECO:0000256" key="2">
    <source>
        <dbReference type="ARBA" id="ARBA00009298"/>
    </source>
</evidence>
<organism evidence="9">
    <name type="scientific">Eiseniibacteriota bacterium</name>
    <dbReference type="NCBI Taxonomy" id="2212470"/>
    <lineage>
        <taxon>Bacteria</taxon>
        <taxon>Candidatus Eiseniibacteriota</taxon>
    </lineage>
</organism>
<comment type="subcellular location">
    <subcellularLocation>
        <location evidence="1">Cell membrane</location>
        <topology evidence="1">Multi-pass membrane protein</topology>
    </subcellularLocation>
</comment>
<feature type="domain" description="MgtC/SapB/SrpB/YhiD N-terminal" evidence="8">
    <location>
        <begin position="15"/>
        <end position="141"/>
    </location>
</feature>
<evidence type="ECO:0000256" key="3">
    <source>
        <dbReference type="ARBA" id="ARBA00022475"/>
    </source>
</evidence>
<comment type="caution">
    <text evidence="9">The sequence shown here is derived from an EMBL/GenBank/DDBJ whole genome shotgun (WGS) entry which is preliminary data.</text>
</comment>
<evidence type="ECO:0000259" key="8">
    <source>
        <dbReference type="Pfam" id="PF02308"/>
    </source>
</evidence>
<feature type="transmembrane region" description="Helical" evidence="7">
    <location>
        <begin position="71"/>
        <end position="89"/>
    </location>
</feature>
<gene>
    <name evidence="9" type="ORF">ENR23_02390</name>
</gene>
<proteinExistence type="inferred from homology"/>
<sequence length="149" mass="15776">MPRHREVRMNDYVPLVVSTVLGTLVGWERQMGRKPAGLRTHTLVCLGSTLFVQLAPHAVQAFGGANLDPTRIVHGVVTGVGFLGAGSILRTEGYVHGLTTAASVWMVAAIGVAVGVQAYGLAIAGTLLAIVVLEGYRWVERFLSPGSEN</sequence>
<feature type="transmembrane region" description="Helical" evidence="7">
    <location>
        <begin position="101"/>
        <end position="133"/>
    </location>
</feature>
<keyword evidence="5 7" id="KW-1133">Transmembrane helix</keyword>
<evidence type="ECO:0000256" key="5">
    <source>
        <dbReference type="ARBA" id="ARBA00022989"/>
    </source>
</evidence>
<keyword evidence="4 7" id="KW-0812">Transmembrane</keyword>
<keyword evidence="6 7" id="KW-0472">Membrane</keyword>
<accession>A0A832MKC0</accession>
<dbReference type="EMBL" id="DSQF01000003">
    <property type="protein sequence ID" value="HGZ42270.1"/>
    <property type="molecule type" value="Genomic_DNA"/>
</dbReference>
<dbReference type="GO" id="GO:0005886">
    <property type="term" value="C:plasma membrane"/>
    <property type="evidence" value="ECO:0007669"/>
    <property type="project" value="UniProtKB-SubCell"/>
</dbReference>
<evidence type="ECO:0000256" key="7">
    <source>
        <dbReference type="SAM" id="Phobius"/>
    </source>
</evidence>
<dbReference type="InterPro" id="IPR003416">
    <property type="entry name" value="MgtC/SapB/SrpB/YhiD_fam"/>
</dbReference>
<comment type="similarity">
    <text evidence="2">Belongs to the MgtC/SapB family.</text>
</comment>
<evidence type="ECO:0000256" key="6">
    <source>
        <dbReference type="ARBA" id="ARBA00023136"/>
    </source>
</evidence>
<protein>
    <submittedName>
        <fullName evidence="9">MgtC/SapB family protein</fullName>
    </submittedName>
</protein>
<dbReference type="PANTHER" id="PTHR33778:SF1">
    <property type="entry name" value="MAGNESIUM TRANSPORTER YHID-RELATED"/>
    <property type="match status" value="1"/>
</dbReference>
<evidence type="ECO:0000256" key="4">
    <source>
        <dbReference type="ARBA" id="ARBA00022692"/>
    </source>
</evidence>
<dbReference type="AlphaFoldDB" id="A0A832MKC0"/>
<dbReference type="Pfam" id="PF02308">
    <property type="entry name" value="MgtC"/>
    <property type="match status" value="1"/>
</dbReference>
<dbReference type="PRINTS" id="PR01837">
    <property type="entry name" value="MGTCSAPBPROT"/>
</dbReference>
<evidence type="ECO:0000313" key="9">
    <source>
        <dbReference type="EMBL" id="HGZ42270.1"/>
    </source>
</evidence>
<dbReference type="PANTHER" id="PTHR33778">
    <property type="entry name" value="PROTEIN MGTC"/>
    <property type="match status" value="1"/>
</dbReference>
<reference evidence="9" key="1">
    <citation type="journal article" date="2020" name="mSystems">
        <title>Genome- and Community-Level Interaction Insights into Carbon Utilization and Element Cycling Functions of Hydrothermarchaeota in Hydrothermal Sediment.</title>
        <authorList>
            <person name="Zhou Z."/>
            <person name="Liu Y."/>
            <person name="Xu W."/>
            <person name="Pan J."/>
            <person name="Luo Z.H."/>
            <person name="Li M."/>
        </authorList>
    </citation>
    <scope>NUCLEOTIDE SEQUENCE [LARGE SCALE GENOMIC DNA]</scope>
    <source>
        <strain evidence="9">SpSt-381</strain>
    </source>
</reference>
<evidence type="ECO:0000256" key="1">
    <source>
        <dbReference type="ARBA" id="ARBA00004651"/>
    </source>
</evidence>
<dbReference type="InterPro" id="IPR049177">
    <property type="entry name" value="MgtC_SapB_SrpB_YhiD_N"/>
</dbReference>
<keyword evidence="3" id="KW-1003">Cell membrane</keyword>